<dbReference type="PRINTS" id="PR00412">
    <property type="entry name" value="EPOXHYDRLASE"/>
</dbReference>
<evidence type="ECO:0000313" key="10">
    <source>
        <dbReference type="Proteomes" id="UP000245464"/>
    </source>
</evidence>
<dbReference type="InterPro" id="IPR000639">
    <property type="entry name" value="Epox_hydrolase-like"/>
</dbReference>
<reference evidence="11" key="4">
    <citation type="journal article" date="2022" name="Microb. Genom.">
        <title>A global pangenome for the wheat fungal pathogen Pyrenophora tritici-repentis and prediction of effector protein structural homology.</title>
        <authorList>
            <person name="Moolhuijzen P.M."/>
            <person name="See P.T."/>
            <person name="Shi G."/>
            <person name="Powell H.R."/>
            <person name="Cockram J."/>
            <person name="Jorgensen L.N."/>
            <person name="Benslimane H."/>
            <person name="Strelkov S.E."/>
            <person name="Turner J."/>
            <person name="Liu Z."/>
            <person name="Moffat C.S."/>
        </authorList>
    </citation>
    <scope>NUCLEOTIDE SEQUENCE [LARGE SCALE GENOMIC DNA]</scope>
</reference>
<dbReference type="EMBL" id="NRDI02000014">
    <property type="protein sequence ID" value="KAI1511453.1"/>
    <property type="molecule type" value="Genomic_DNA"/>
</dbReference>
<organism evidence="8 10">
    <name type="scientific">Pyrenophora tritici-repentis</name>
    <dbReference type="NCBI Taxonomy" id="45151"/>
    <lineage>
        <taxon>Eukaryota</taxon>
        <taxon>Fungi</taxon>
        <taxon>Dikarya</taxon>
        <taxon>Ascomycota</taxon>
        <taxon>Pezizomycotina</taxon>
        <taxon>Dothideomycetes</taxon>
        <taxon>Pleosporomycetidae</taxon>
        <taxon>Pleosporales</taxon>
        <taxon>Pleosporineae</taxon>
        <taxon>Pleosporaceae</taxon>
        <taxon>Pyrenophora</taxon>
    </lineage>
</organism>
<dbReference type="Proteomes" id="UP000245464">
    <property type="component" value="Chromosome 10"/>
</dbReference>
<reference evidence="9" key="3">
    <citation type="journal article" date="2022" name="bioRxiv">
        <title>A global pangenome for the wheat fungal pathogen Pyrenophora tritici-repentis and prediction of effector protein structural homology.</title>
        <authorList>
            <person name="Moolhuijzen P."/>
            <person name="See P.T."/>
            <person name="Shi G."/>
            <person name="Powell H.R."/>
            <person name="Cockram J."/>
            <person name="Jorgensen L.N."/>
            <person name="Benslimane H."/>
            <person name="Strelkov S.E."/>
            <person name="Turner J."/>
            <person name="Liu Z."/>
            <person name="Moffat C.S."/>
        </authorList>
    </citation>
    <scope>NUCLEOTIDE SEQUENCE</scope>
    <source>
        <strain evidence="9">86-124</strain>
    </source>
</reference>
<dbReference type="OrthoDB" id="408373at2759"/>
<evidence type="ECO:0000256" key="4">
    <source>
        <dbReference type="ARBA" id="ARBA00023026"/>
    </source>
</evidence>
<sequence length="339" mass="38184">MDLLTPGDIKHKNGETTHYYEGGSKEGTPLIFIHGWPDIAESWEHQLSHFAAGSKYRVIAPDMRGYGDSTAPTTKEAYSLSVLVSEMVEFVEQLGINKAIWVSHDWGSGLTNALAAHHPELFIGVANLCVPYRSVELGFDYLVSMVNRDIYPEDEYKWGQWEYMKYYQLYPEESVKMFDSAVEGMTKVLYLKQDHSQSYGKPSPMARIIRDGGLFGGHPEKIPDIPLEATMLDEHHYASLVRGKKKHGSFGPVAWYLNHEANAEYGKSEKNGGVLEFPVLYIDGKYDAVCSISQTPKMGESQKSATKKLTVETIEAGHWVQLEKPKEVNEALEKWLSTL</sequence>
<dbReference type="Proteomes" id="UP000249757">
    <property type="component" value="Unassembled WGS sequence"/>
</dbReference>
<comment type="subcellular location">
    <subcellularLocation>
        <location evidence="1">Peroxisome</location>
    </subcellularLocation>
</comment>
<accession>A0A2W1E4T2</accession>
<keyword evidence="8" id="KW-0012">Acyltransferase</keyword>
<keyword evidence="8" id="KW-0808">Transferase</keyword>
<dbReference type="GO" id="GO:0016787">
    <property type="term" value="F:hydrolase activity"/>
    <property type="evidence" value="ECO:0007669"/>
    <property type="project" value="UniProtKB-KW"/>
</dbReference>
<evidence type="ECO:0000313" key="11">
    <source>
        <dbReference type="Proteomes" id="UP000249757"/>
    </source>
</evidence>
<dbReference type="Gene3D" id="3.40.50.1820">
    <property type="entry name" value="alpha/beta hydrolase"/>
    <property type="match status" value="1"/>
</dbReference>
<evidence type="ECO:0000259" key="7">
    <source>
        <dbReference type="Pfam" id="PF00561"/>
    </source>
</evidence>
<keyword evidence="3 8" id="KW-0378">Hydrolase</keyword>
<evidence type="ECO:0000256" key="5">
    <source>
        <dbReference type="ARBA" id="ARBA00023140"/>
    </source>
</evidence>
<evidence type="ECO:0000256" key="6">
    <source>
        <dbReference type="ARBA" id="ARBA00038334"/>
    </source>
</evidence>
<evidence type="ECO:0000256" key="1">
    <source>
        <dbReference type="ARBA" id="ARBA00004275"/>
    </source>
</evidence>
<protein>
    <submittedName>
        <fullName evidence="9">Epoxide hydrolase</fullName>
    </submittedName>
    <submittedName>
        <fullName evidence="8">MhpC, hydrolase or acyltransferase (Alpha-beta hydrolase superfamily)</fullName>
    </submittedName>
</protein>
<dbReference type="SUPFAM" id="SSF53474">
    <property type="entry name" value="alpha/beta-Hydrolases"/>
    <property type="match status" value="1"/>
</dbReference>
<comment type="similarity">
    <text evidence="2">Belongs to the AB hydrolase superfamily. AKT2 hydrolase family.</text>
</comment>
<reference evidence="8" key="1">
    <citation type="journal article" date="2018" name="BMC Genomics">
        <title>Comparative genomics of the wheat fungal pathogen Pyrenophora tritici-repentis reveals chromosomal variations and genome plasticity.</title>
        <authorList>
            <person name="Moolhuijzen P."/>
            <person name="See P.T."/>
            <person name="Hane J.K."/>
            <person name="Shi G."/>
            <person name="Liu Z."/>
            <person name="Oliver R.P."/>
            <person name="Moffat C.S."/>
        </authorList>
    </citation>
    <scope>NUCLEOTIDE SEQUENCE [LARGE SCALE GENOMIC DNA]</scope>
    <source>
        <strain evidence="8">M4</strain>
    </source>
</reference>
<dbReference type="InterPro" id="IPR000073">
    <property type="entry name" value="AB_hydrolase_1"/>
</dbReference>
<evidence type="ECO:0000313" key="8">
    <source>
        <dbReference type="EMBL" id="KAF7564436.1"/>
    </source>
</evidence>
<keyword evidence="11" id="KW-1185">Reference proteome</keyword>
<reference evidence="9" key="2">
    <citation type="submission" date="2021-05" db="EMBL/GenBank/DDBJ databases">
        <authorList>
            <person name="Moolhuijzen P.M."/>
            <person name="Moffat C.S."/>
        </authorList>
    </citation>
    <scope>NUCLEOTIDE SEQUENCE</scope>
    <source>
        <strain evidence="9">86-124</strain>
    </source>
</reference>
<dbReference type="AlphaFoldDB" id="A0A2W1E4T2"/>
<dbReference type="EMBL" id="NQIK02000010">
    <property type="protein sequence ID" value="KAF7564436.1"/>
    <property type="molecule type" value="Genomic_DNA"/>
</dbReference>
<name>A0A2W1E4T2_9PLEO</name>
<proteinExistence type="inferred from homology"/>
<comment type="similarity">
    <text evidence="6">Belongs to the AB hydrolase superfamily. Epoxide hydrolase family.</text>
</comment>
<dbReference type="GO" id="GO:0005777">
    <property type="term" value="C:peroxisome"/>
    <property type="evidence" value="ECO:0007669"/>
    <property type="project" value="UniProtKB-SubCell"/>
</dbReference>
<dbReference type="InterPro" id="IPR029058">
    <property type="entry name" value="AB_hydrolase_fold"/>
</dbReference>
<comment type="caution">
    <text evidence="8">The sequence shown here is derived from an EMBL/GenBank/DDBJ whole genome shotgun (WGS) entry which is preliminary data.</text>
</comment>
<gene>
    <name evidence="9" type="ORF">Ptr86124_009857</name>
    <name evidence="8" type="ORF">PtrM4_038700</name>
</gene>
<dbReference type="PANTHER" id="PTHR43329">
    <property type="entry name" value="EPOXIDE HYDROLASE"/>
    <property type="match status" value="1"/>
</dbReference>
<evidence type="ECO:0000256" key="3">
    <source>
        <dbReference type="ARBA" id="ARBA00022801"/>
    </source>
</evidence>
<evidence type="ECO:0000256" key="2">
    <source>
        <dbReference type="ARBA" id="ARBA00005668"/>
    </source>
</evidence>
<evidence type="ECO:0000313" key="9">
    <source>
        <dbReference type="EMBL" id="KAI1511453.1"/>
    </source>
</evidence>
<feature type="domain" description="AB hydrolase-1" evidence="7">
    <location>
        <begin position="29"/>
        <end position="130"/>
    </location>
</feature>
<keyword evidence="4" id="KW-0843">Virulence</keyword>
<keyword evidence="5" id="KW-0576">Peroxisome</keyword>
<dbReference type="Pfam" id="PF00561">
    <property type="entry name" value="Abhydrolase_1"/>
    <property type="match status" value="1"/>
</dbReference>
<dbReference type="GO" id="GO:0016746">
    <property type="term" value="F:acyltransferase activity"/>
    <property type="evidence" value="ECO:0007669"/>
    <property type="project" value="UniProtKB-KW"/>
</dbReference>
<dbReference type="OMA" id="EFGQWDY"/>